<organism evidence="1 2">
    <name type="scientific">Strongylus vulgaris</name>
    <name type="common">Blood worm</name>
    <dbReference type="NCBI Taxonomy" id="40348"/>
    <lineage>
        <taxon>Eukaryota</taxon>
        <taxon>Metazoa</taxon>
        <taxon>Ecdysozoa</taxon>
        <taxon>Nematoda</taxon>
        <taxon>Chromadorea</taxon>
        <taxon>Rhabditida</taxon>
        <taxon>Rhabditina</taxon>
        <taxon>Rhabditomorpha</taxon>
        <taxon>Strongyloidea</taxon>
        <taxon>Strongylidae</taxon>
        <taxon>Strongylus</taxon>
    </lineage>
</organism>
<reference evidence="1 2" key="1">
    <citation type="submission" date="2018-11" db="EMBL/GenBank/DDBJ databases">
        <authorList>
            <consortium name="Pathogen Informatics"/>
        </authorList>
    </citation>
    <scope>NUCLEOTIDE SEQUENCE [LARGE SCALE GENOMIC DNA]</scope>
</reference>
<accession>A0A3P7K9G6</accession>
<dbReference type="EMBL" id="UYYB01007045">
    <property type="protein sequence ID" value="VDM67925.1"/>
    <property type="molecule type" value="Genomic_DNA"/>
</dbReference>
<name>A0A3P7K9G6_STRVU</name>
<evidence type="ECO:0000313" key="1">
    <source>
        <dbReference type="EMBL" id="VDM67925.1"/>
    </source>
</evidence>
<sequence length="255" mass="29045">MFGPVTLESLAPINLKLPDGVAVTPGHIVSFNGQTKEVPGEIYCHLCNNSMKLGLRKTKYKGETREYATYRYLWKFVSRGHSFITIDQFTVTFPAEEVFPGVFGRDVKRSAPFVKSSNRTVILVIHKSSMKANSAFVNEQSNGNENVTSVGTLLYVKQEVTEKQMEKMLEFDFKFFNKRPAPMHNIPRLLFGRLNMSLSELDEHLKTAQGQKEIQHRILRFRQPSPPCCVIEATGIWEAMIRQEQSRTSYTSCDA</sequence>
<dbReference type="OrthoDB" id="5832385at2759"/>
<dbReference type="Proteomes" id="UP000270094">
    <property type="component" value="Unassembled WGS sequence"/>
</dbReference>
<dbReference type="AlphaFoldDB" id="A0A3P7K9G6"/>
<protein>
    <submittedName>
        <fullName evidence="1">Uncharacterized protein</fullName>
    </submittedName>
</protein>
<gene>
    <name evidence="1" type="ORF">SVUK_LOCUS2923</name>
</gene>
<evidence type="ECO:0000313" key="2">
    <source>
        <dbReference type="Proteomes" id="UP000270094"/>
    </source>
</evidence>
<proteinExistence type="predicted"/>
<keyword evidence="2" id="KW-1185">Reference proteome</keyword>